<feature type="domain" description="SHSP" evidence="4">
    <location>
        <begin position="107"/>
        <end position="217"/>
    </location>
</feature>
<dbReference type="AlphaFoldDB" id="R9TET7"/>
<evidence type="ECO:0000259" key="4">
    <source>
        <dbReference type="PROSITE" id="PS01031"/>
    </source>
</evidence>
<organism evidence="5">
    <name type="scientific">Acartia pacifica</name>
    <name type="common">Copepod</name>
    <dbReference type="NCBI Taxonomy" id="335913"/>
    <lineage>
        <taxon>Eukaryota</taxon>
        <taxon>Metazoa</taxon>
        <taxon>Ecdysozoa</taxon>
        <taxon>Arthropoda</taxon>
        <taxon>Crustacea</taxon>
        <taxon>Multicrustacea</taxon>
        <taxon>Hexanauplia</taxon>
        <taxon>Copepoda</taxon>
        <taxon>Calanoida</taxon>
        <taxon>Acartiidae</taxon>
        <taxon>Acartia</taxon>
    </lineage>
</organism>
<proteinExistence type="evidence at transcript level"/>
<dbReference type="GO" id="GO:0042026">
    <property type="term" value="P:protein refolding"/>
    <property type="evidence" value="ECO:0007669"/>
    <property type="project" value="TreeGrafter"/>
</dbReference>
<comment type="similarity">
    <text evidence="2 3">Belongs to the small heat shock protein (HSP20) family.</text>
</comment>
<evidence type="ECO:0000313" key="5">
    <source>
        <dbReference type="EMBL" id="AGN29591.1"/>
    </source>
</evidence>
<dbReference type="GO" id="GO:0009408">
    <property type="term" value="P:response to heat"/>
    <property type="evidence" value="ECO:0007669"/>
    <property type="project" value="TreeGrafter"/>
</dbReference>
<evidence type="ECO:0000256" key="2">
    <source>
        <dbReference type="PROSITE-ProRule" id="PRU00285"/>
    </source>
</evidence>
<dbReference type="GO" id="GO:0005634">
    <property type="term" value="C:nucleus"/>
    <property type="evidence" value="ECO:0007669"/>
    <property type="project" value="TreeGrafter"/>
</dbReference>
<dbReference type="InterPro" id="IPR008978">
    <property type="entry name" value="HSP20-like_chaperone"/>
</dbReference>
<protein>
    <submittedName>
        <fullName evidence="5">Heat shock protein beta-1</fullName>
    </submittedName>
</protein>
<dbReference type="Pfam" id="PF00011">
    <property type="entry name" value="HSP20"/>
    <property type="match status" value="1"/>
</dbReference>
<dbReference type="CDD" id="cd06526">
    <property type="entry name" value="metazoan_ACD"/>
    <property type="match status" value="1"/>
</dbReference>
<dbReference type="PROSITE" id="PS01031">
    <property type="entry name" value="SHSP"/>
    <property type="match status" value="1"/>
</dbReference>
<sequence>MAMMNVPTTMRDFFFEDPHFQTNWGQFDRVKDAMFKESRDLWKEMDKDFRQARCMQGLMPPSGGQLVNTAENPLEKYEKGWMFPRRWMLPAIKSSDLLLAPEMELFRHGPPSDHDVIRVVENDSQLEVSLDTSHYKPEELKVTVRDNNAIVIEGAHEDKSEDGTRFVSRRFTRSYALPEGTKANVVSSDLSRDGVLVVKVTKGHVEPVPAVKNVEIKNVK</sequence>
<dbReference type="SUPFAM" id="SSF49764">
    <property type="entry name" value="HSP20-like chaperones"/>
    <property type="match status" value="1"/>
</dbReference>
<keyword evidence="1 5" id="KW-0346">Stress response</keyword>
<dbReference type="GO" id="GO:0005737">
    <property type="term" value="C:cytoplasm"/>
    <property type="evidence" value="ECO:0007669"/>
    <property type="project" value="TreeGrafter"/>
</dbReference>
<dbReference type="EMBL" id="KC989818">
    <property type="protein sequence ID" value="AGN29591.1"/>
    <property type="molecule type" value="mRNA"/>
</dbReference>
<evidence type="ECO:0000256" key="3">
    <source>
        <dbReference type="RuleBase" id="RU003616"/>
    </source>
</evidence>
<reference evidence="5" key="1">
    <citation type="journal article" date="2013" name="J. Exp. Mar. Biol. Ecol.">
        <title>An improved method for achieving high-quality RNA for copepod gene transcriptomic studies.</title>
        <authorList>
            <person name="Zhang H."/>
            <person name="Finiguerra M."/>
            <person name="Dam H.G."/>
            <person name="Huang Y."/>
            <person name="Xu D."/>
            <person name="Liu G."/>
            <person name="Lin S."/>
        </authorList>
    </citation>
    <scope>NUCLEOTIDE SEQUENCE</scope>
</reference>
<evidence type="ECO:0000256" key="1">
    <source>
        <dbReference type="ARBA" id="ARBA00023016"/>
    </source>
</evidence>
<dbReference type="Gene3D" id="2.60.40.790">
    <property type="match status" value="1"/>
</dbReference>
<accession>R9TET7</accession>
<name>R9TET7_ACAPC</name>
<dbReference type="PANTHER" id="PTHR45640:SF13">
    <property type="entry name" value="HEAT SHOCK PROTEIN 22-RELATED"/>
    <property type="match status" value="1"/>
</dbReference>
<dbReference type="GO" id="GO:0051082">
    <property type="term" value="F:unfolded protein binding"/>
    <property type="evidence" value="ECO:0007669"/>
    <property type="project" value="TreeGrafter"/>
</dbReference>
<dbReference type="InterPro" id="IPR001436">
    <property type="entry name" value="Alpha-crystallin/sHSP_animal"/>
</dbReference>
<dbReference type="PANTHER" id="PTHR45640">
    <property type="entry name" value="HEAT SHOCK PROTEIN HSP-12.2-RELATED"/>
    <property type="match status" value="1"/>
</dbReference>
<dbReference type="InterPro" id="IPR002068">
    <property type="entry name" value="A-crystallin/Hsp20_dom"/>
</dbReference>